<evidence type="ECO:0000256" key="1">
    <source>
        <dbReference type="SAM" id="Phobius"/>
    </source>
</evidence>
<accession>A0AA47IN58</accession>
<evidence type="ECO:0000313" key="3">
    <source>
        <dbReference type="Proteomes" id="UP001163127"/>
    </source>
</evidence>
<dbReference type="RefSeq" id="WP_143227538.1">
    <property type="nucleotide sequence ID" value="NZ_CP113787.1"/>
</dbReference>
<feature type="transmembrane region" description="Helical" evidence="1">
    <location>
        <begin position="164"/>
        <end position="187"/>
    </location>
</feature>
<feature type="transmembrane region" description="Helical" evidence="1">
    <location>
        <begin position="193"/>
        <end position="213"/>
    </location>
</feature>
<organism evidence="2 3">
    <name type="scientific">Actinomyces naeslundii</name>
    <dbReference type="NCBI Taxonomy" id="1655"/>
    <lineage>
        <taxon>Bacteria</taxon>
        <taxon>Bacillati</taxon>
        <taxon>Actinomycetota</taxon>
        <taxon>Actinomycetes</taxon>
        <taxon>Actinomycetales</taxon>
        <taxon>Actinomycetaceae</taxon>
        <taxon>Actinomyces</taxon>
    </lineage>
</organism>
<evidence type="ECO:0000313" key="2">
    <source>
        <dbReference type="EMBL" id="WAL42093.1"/>
    </source>
</evidence>
<dbReference type="Proteomes" id="UP001163127">
    <property type="component" value="Chromosome"/>
</dbReference>
<keyword evidence="1" id="KW-1133">Transmembrane helix</keyword>
<reference evidence="2" key="1">
    <citation type="submission" date="2022-11" db="EMBL/GenBank/DDBJ databases">
        <title>Dental biofilm bacteria. Genome sequencing and assembly.</title>
        <authorList>
            <person name="Robertsson C."/>
        </authorList>
    </citation>
    <scope>NUCLEOTIDE SEQUENCE</scope>
    <source>
        <strain evidence="2">CW</strain>
    </source>
</reference>
<keyword evidence="1" id="KW-0472">Membrane</keyword>
<name>A0AA47IN58_ACTNA</name>
<dbReference type="EMBL" id="CP113787">
    <property type="protein sequence ID" value="WAL42093.1"/>
    <property type="molecule type" value="Genomic_DNA"/>
</dbReference>
<proteinExistence type="predicted"/>
<protein>
    <submittedName>
        <fullName evidence="2">Uncharacterized protein</fullName>
    </submittedName>
</protein>
<sequence length="258" mass="28933">MSWIPKDASVVALIVSLTAILGTVVNAVAGLSQFSRTAKAYRNIEWTNSTLDPDRDDDAYQRPLKDLRVSQEAHLLAAHYVPWWRFVVLPLWMILVGFFFLYAIATEKYSSDATVATLYYLVFCAWFAWLFIGSYCERVRIVEHHKAGLLTEPRIPLWRMGNMVLVYAVCFTIAANAFCGAAVLAGRPKHSDLLAGGGIAIGMLALPALVLFVRLRAKEWVDETKGGSESIGSNKTNIPRFFAKFLDFDVFRKESTKQ</sequence>
<keyword evidence="1" id="KW-0812">Transmembrane</keyword>
<feature type="transmembrane region" description="Helical" evidence="1">
    <location>
        <begin position="12"/>
        <end position="32"/>
    </location>
</feature>
<dbReference type="AlphaFoldDB" id="A0AA47IN58"/>
<feature type="transmembrane region" description="Helical" evidence="1">
    <location>
        <begin position="83"/>
        <end position="105"/>
    </location>
</feature>
<gene>
    <name evidence="2" type="ORF">OFA60_08400</name>
</gene>
<feature type="transmembrane region" description="Helical" evidence="1">
    <location>
        <begin position="117"/>
        <end position="136"/>
    </location>
</feature>